<keyword evidence="11" id="KW-0282">Flagellum</keyword>
<protein>
    <recommendedName>
        <fullName evidence="10">Flagellar protein FliL</fullName>
    </recommendedName>
</protein>
<accession>A0ABX7MAL7</accession>
<evidence type="ECO:0000256" key="3">
    <source>
        <dbReference type="ARBA" id="ARBA00008281"/>
    </source>
</evidence>
<evidence type="ECO:0000256" key="6">
    <source>
        <dbReference type="ARBA" id="ARBA00022692"/>
    </source>
</evidence>
<evidence type="ECO:0000313" key="11">
    <source>
        <dbReference type="EMBL" id="QSI78762.1"/>
    </source>
</evidence>
<evidence type="ECO:0000256" key="2">
    <source>
        <dbReference type="ARBA" id="ARBA00004162"/>
    </source>
</evidence>
<evidence type="ECO:0000256" key="9">
    <source>
        <dbReference type="ARBA" id="ARBA00023136"/>
    </source>
</evidence>
<evidence type="ECO:0000256" key="8">
    <source>
        <dbReference type="ARBA" id="ARBA00022989"/>
    </source>
</evidence>
<name>A0ABX7MAL7_9RHOO</name>
<organism evidence="11 12">
    <name type="scientific">Niveibacterium microcysteis</name>
    <dbReference type="NCBI Taxonomy" id="2811415"/>
    <lineage>
        <taxon>Bacteria</taxon>
        <taxon>Pseudomonadati</taxon>
        <taxon>Pseudomonadota</taxon>
        <taxon>Betaproteobacteria</taxon>
        <taxon>Rhodocyclales</taxon>
        <taxon>Rhodocyclaceae</taxon>
        <taxon>Niveibacterium</taxon>
    </lineage>
</organism>
<evidence type="ECO:0000256" key="5">
    <source>
        <dbReference type="ARBA" id="ARBA00022500"/>
    </source>
</evidence>
<dbReference type="Pfam" id="PF03748">
    <property type="entry name" value="FliL"/>
    <property type="match status" value="1"/>
</dbReference>
<dbReference type="PANTHER" id="PTHR35091:SF2">
    <property type="entry name" value="FLAGELLAR PROTEIN FLIL"/>
    <property type="match status" value="1"/>
</dbReference>
<keyword evidence="10" id="KW-0997">Cell inner membrane</keyword>
<keyword evidence="5 10" id="KW-0145">Chemotaxis</keyword>
<sequence length="187" mass="19863">MSSKPAKPAAEGEAAPKKSKKMLIIIVAAVVGLALAGGGAFLLLGKKKKAAAEGEEAQADEEKPAAHADPKAPPVFVPLEPFVVNLQPENGEQYLQVVLSFRVADTHTGDQIKLLMPEIRHRILMLLSGKKASEIANPEGREALAAEIRTEANTSLGYEPPKKKKKGADHDEGGPIVSVLFTSFIVQ</sequence>
<dbReference type="EMBL" id="CP071060">
    <property type="protein sequence ID" value="QSI78762.1"/>
    <property type="molecule type" value="Genomic_DNA"/>
</dbReference>
<dbReference type="Proteomes" id="UP000663570">
    <property type="component" value="Chromosome"/>
</dbReference>
<dbReference type="PANTHER" id="PTHR35091">
    <property type="entry name" value="FLAGELLAR PROTEIN FLIL"/>
    <property type="match status" value="1"/>
</dbReference>
<evidence type="ECO:0000256" key="4">
    <source>
        <dbReference type="ARBA" id="ARBA00022475"/>
    </source>
</evidence>
<keyword evidence="7 10" id="KW-0283">Flagellar rotation</keyword>
<gene>
    <name evidence="11" type="ORF">JY500_09225</name>
</gene>
<keyword evidence="11" id="KW-0969">Cilium</keyword>
<keyword evidence="12" id="KW-1185">Reference proteome</keyword>
<comment type="subcellular location">
    <subcellularLocation>
        <location evidence="10">Cell inner membrane</location>
    </subcellularLocation>
    <subcellularLocation>
        <location evidence="2">Cell membrane</location>
        <topology evidence="2">Single-pass membrane protein</topology>
    </subcellularLocation>
</comment>
<keyword evidence="6 10" id="KW-0812">Transmembrane</keyword>
<reference evidence="11 12" key="1">
    <citation type="submission" date="2021-02" db="EMBL/GenBank/DDBJ databases">
        <title>Niveibacterium changnyeongensis HC41.</title>
        <authorList>
            <person name="Kang M."/>
        </authorList>
    </citation>
    <scope>NUCLEOTIDE SEQUENCE [LARGE SCALE GENOMIC DNA]</scope>
    <source>
        <strain evidence="11 12">HC41</strain>
    </source>
</reference>
<comment type="similarity">
    <text evidence="3 10">Belongs to the FliL family.</text>
</comment>
<dbReference type="InterPro" id="IPR005503">
    <property type="entry name" value="FliL"/>
</dbReference>
<keyword evidence="4" id="KW-1003">Cell membrane</keyword>
<evidence type="ECO:0000313" key="12">
    <source>
        <dbReference type="Proteomes" id="UP000663570"/>
    </source>
</evidence>
<feature type="transmembrane region" description="Helical" evidence="10">
    <location>
        <begin position="22"/>
        <end position="44"/>
    </location>
</feature>
<evidence type="ECO:0000256" key="10">
    <source>
        <dbReference type="RuleBase" id="RU364125"/>
    </source>
</evidence>
<proteinExistence type="inferred from homology"/>
<evidence type="ECO:0000256" key="7">
    <source>
        <dbReference type="ARBA" id="ARBA00022779"/>
    </source>
</evidence>
<dbReference type="RefSeq" id="WP_172202992.1">
    <property type="nucleotide sequence ID" value="NZ_CP071060.1"/>
</dbReference>
<keyword evidence="8 10" id="KW-1133">Transmembrane helix</keyword>
<keyword evidence="11" id="KW-0966">Cell projection</keyword>
<comment type="function">
    <text evidence="1 10">Controls the rotational direction of flagella during chemotaxis.</text>
</comment>
<evidence type="ECO:0000256" key="1">
    <source>
        <dbReference type="ARBA" id="ARBA00002254"/>
    </source>
</evidence>
<keyword evidence="9 10" id="KW-0472">Membrane</keyword>